<dbReference type="InterPro" id="IPR034443">
    <property type="entry name" value="PB1A10.08"/>
</dbReference>
<keyword evidence="3" id="KW-1185">Reference proteome</keyword>
<proteinExistence type="predicted"/>
<organism evidence="2 3">
    <name type="scientific">Cercospora berteroae</name>
    <dbReference type="NCBI Taxonomy" id="357750"/>
    <lineage>
        <taxon>Eukaryota</taxon>
        <taxon>Fungi</taxon>
        <taxon>Dikarya</taxon>
        <taxon>Ascomycota</taxon>
        <taxon>Pezizomycotina</taxon>
        <taxon>Dothideomycetes</taxon>
        <taxon>Dothideomycetidae</taxon>
        <taxon>Mycosphaerellales</taxon>
        <taxon>Mycosphaerellaceae</taxon>
        <taxon>Cercospora</taxon>
    </lineage>
</organism>
<accession>A0A2S6CG45</accession>
<feature type="region of interest" description="Disordered" evidence="1">
    <location>
        <begin position="381"/>
        <end position="411"/>
    </location>
</feature>
<evidence type="ECO:0000256" key="1">
    <source>
        <dbReference type="SAM" id="MobiDB-lite"/>
    </source>
</evidence>
<evidence type="ECO:0000313" key="2">
    <source>
        <dbReference type="EMBL" id="PPJ58712.1"/>
    </source>
</evidence>
<feature type="compositionally biased region" description="Basic and acidic residues" evidence="1">
    <location>
        <begin position="68"/>
        <end position="80"/>
    </location>
</feature>
<evidence type="ECO:0000313" key="3">
    <source>
        <dbReference type="Proteomes" id="UP000237631"/>
    </source>
</evidence>
<feature type="compositionally biased region" description="Low complexity" evidence="1">
    <location>
        <begin position="183"/>
        <end position="195"/>
    </location>
</feature>
<feature type="region of interest" description="Disordered" evidence="1">
    <location>
        <begin position="444"/>
        <end position="469"/>
    </location>
</feature>
<feature type="compositionally biased region" description="Polar residues" evidence="1">
    <location>
        <begin position="196"/>
        <end position="210"/>
    </location>
</feature>
<comment type="caution">
    <text evidence="2">The sequence shown here is derived from an EMBL/GenBank/DDBJ whole genome shotgun (WGS) entry which is preliminary data.</text>
</comment>
<dbReference type="Proteomes" id="UP000237631">
    <property type="component" value="Unassembled WGS sequence"/>
</dbReference>
<sequence length="469" mass="51126">MLVPSSFKYSSAAMEHAARKPSRRSSPKPPCPERKRSAATLHSVSPPRNNTDPVGIPRSSAPNGATSKHNESESNHDMATKRSATVNISRRKPSTHDPNALPPAVAALLAVTAIPPRRPNRYRTHAGSGRRISIEELISEWRNDDSLKQSYESPTSGALGILLEDGLDADDDNSVPSYLNARSASSDSMPSLDSDNQSVLSVGSPSTPGSLRSRKSITNFKKEKSRSLPASVNCALDHPLITTLEMEGDDDLPPLPKQKRVVAKSKSSFKSNLTASLQSLKEAAVNSISSLGRAGGMPSLSRAAAPPMDDMLWSHPFLFPRFSSEVRPAYDGTPTQAQRRYLNPMPLTFEEQEAPFQEALHAPFLAEAVNDAPIIQMQTYNRGRKRPGKRAAPNPSSEAGRALLGQVGGRQREVRENSNFLRVVVLEMNMRREGKLEQGRAKIWLPPRESSATPEQKGGIPKRWIGESA</sequence>
<name>A0A2S6CG45_9PEZI</name>
<dbReference type="OrthoDB" id="4181307at2759"/>
<dbReference type="PANTHER" id="PTHR42051">
    <property type="entry name" value="MEIOTICALLY UP-REGULATED PROTEIN PB1A10.08"/>
    <property type="match status" value="1"/>
</dbReference>
<feature type="compositionally biased region" description="Polar residues" evidence="1">
    <location>
        <begin position="40"/>
        <end position="52"/>
    </location>
</feature>
<gene>
    <name evidence="2" type="ORF">CBER1_03970</name>
</gene>
<reference evidence="3" key="1">
    <citation type="journal article" date="2017" name="bioRxiv">
        <title>Conservation of a gene cluster reveals novel cercosporin biosynthetic mechanisms and extends production to the genus Colletotrichum.</title>
        <authorList>
            <person name="de Jonge R."/>
            <person name="Ebert M.K."/>
            <person name="Huitt-Roehl C.R."/>
            <person name="Pal P."/>
            <person name="Suttle J.C."/>
            <person name="Spanner R.E."/>
            <person name="Neubauer J.D."/>
            <person name="Jurick W.M.II."/>
            <person name="Stott K.A."/>
            <person name="Secor G.A."/>
            <person name="Thomma B.P.H.J."/>
            <person name="Van de Peer Y."/>
            <person name="Townsend C.A."/>
            <person name="Bolton M.D."/>
        </authorList>
    </citation>
    <scope>NUCLEOTIDE SEQUENCE [LARGE SCALE GENOMIC DNA]</scope>
    <source>
        <strain evidence="3">CBS538.71</strain>
    </source>
</reference>
<protein>
    <submittedName>
        <fullName evidence="2">Uncharacterized protein</fullName>
    </submittedName>
</protein>
<dbReference type="AlphaFoldDB" id="A0A2S6CG45"/>
<dbReference type="PANTHER" id="PTHR42051:SF1">
    <property type="entry name" value="MEIOTICALLY UP-REGULATED PROTEIN PB1A10.08"/>
    <property type="match status" value="1"/>
</dbReference>
<dbReference type="EMBL" id="PNEN01000450">
    <property type="protein sequence ID" value="PPJ58712.1"/>
    <property type="molecule type" value="Genomic_DNA"/>
</dbReference>
<feature type="region of interest" description="Disordered" evidence="1">
    <location>
        <begin position="164"/>
        <end position="224"/>
    </location>
</feature>
<feature type="region of interest" description="Disordered" evidence="1">
    <location>
        <begin position="1"/>
        <end position="101"/>
    </location>
</feature>